<keyword evidence="8 9" id="KW-0472">Membrane</keyword>
<evidence type="ECO:0000256" key="10">
    <source>
        <dbReference type="RuleBase" id="RU000488"/>
    </source>
</evidence>
<evidence type="ECO:0000313" key="13">
    <source>
        <dbReference type="Proteomes" id="UP001189429"/>
    </source>
</evidence>
<evidence type="ECO:0000256" key="4">
    <source>
        <dbReference type="ARBA" id="ARBA00022692"/>
    </source>
</evidence>
<dbReference type="Pfam" id="PF00153">
    <property type="entry name" value="Mito_carr"/>
    <property type="match status" value="3"/>
</dbReference>
<dbReference type="PANTHER" id="PTHR45624">
    <property type="entry name" value="MITOCHONDRIAL BASIC AMINO ACIDS TRANSPORTER-RELATED"/>
    <property type="match status" value="1"/>
</dbReference>
<comment type="similarity">
    <text evidence="2 10">Belongs to the mitochondrial carrier (TC 2.A.29) family.</text>
</comment>
<comment type="subcellular location">
    <subcellularLocation>
        <location evidence="1">Mitochondrion membrane</location>
        <topology evidence="1">Multi-pass membrane protein</topology>
    </subcellularLocation>
</comment>
<evidence type="ECO:0000256" key="7">
    <source>
        <dbReference type="ARBA" id="ARBA00023128"/>
    </source>
</evidence>
<dbReference type="InterPro" id="IPR050567">
    <property type="entry name" value="Mitochondrial_Carrier"/>
</dbReference>
<keyword evidence="7" id="KW-0496">Mitochondrion</keyword>
<dbReference type="PROSITE" id="PS50920">
    <property type="entry name" value="SOLCAR"/>
    <property type="match status" value="3"/>
</dbReference>
<gene>
    <name evidence="12" type="ORF">PCOR1329_LOCUS4544</name>
</gene>
<evidence type="ECO:0000256" key="1">
    <source>
        <dbReference type="ARBA" id="ARBA00004225"/>
    </source>
</evidence>
<evidence type="ECO:0000256" key="9">
    <source>
        <dbReference type="PROSITE-ProRule" id="PRU00282"/>
    </source>
</evidence>
<evidence type="ECO:0000256" key="3">
    <source>
        <dbReference type="ARBA" id="ARBA00022448"/>
    </source>
</evidence>
<dbReference type="InterPro" id="IPR018108">
    <property type="entry name" value="MCP_transmembrane"/>
</dbReference>
<evidence type="ECO:0000313" key="12">
    <source>
        <dbReference type="EMBL" id="CAK0794626.1"/>
    </source>
</evidence>
<feature type="repeat" description="Solcar" evidence="9">
    <location>
        <begin position="106"/>
        <end position="191"/>
    </location>
</feature>
<feature type="transmembrane region" description="Helical" evidence="11">
    <location>
        <begin position="112"/>
        <end position="132"/>
    </location>
</feature>
<feature type="repeat" description="Solcar" evidence="9">
    <location>
        <begin position="194"/>
        <end position="283"/>
    </location>
</feature>
<keyword evidence="4 9" id="KW-0812">Transmembrane</keyword>
<dbReference type="Gene3D" id="1.50.40.10">
    <property type="entry name" value="Mitochondrial carrier domain"/>
    <property type="match status" value="1"/>
</dbReference>
<dbReference type="InterPro" id="IPR023395">
    <property type="entry name" value="MCP_dom_sf"/>
</dbReference>
<evidence type="ECO:0000256" key="2">
    <source>
        <dbReference type="ARBA" id="ARBA00006375"/>
    </source>
</evidence>
<keyword evidence="5" id="KW-0677">Repeat</keyword>
<keyword evidence="6 11" id="KW-1133">Transmembrane helix</keyword>
<evidence type="ECO:0000256" key="8">
    <source>
        <dbReference type="ARBA" id="ARBA00023136"/>
    </source>
</evidence>
<dbReference type="EMBL" id="CAUYUJ010001175">
    <property type="protein sequence ID" value="CAK0794626.1"/>
    <property type="molecule type" value="Genomic_DNA"/>
</dbReference>
<dbReference type="PANTHER" id="PTHR45624:SF10">
    <property type="entry name" value="SLC (SOLUTE CARRIER) HOMOLOG"/>
    <property type="match status" value="1"/>
</dbReference>
<organism evidence="12 13">
    <name type="scientific">Prorocentrum cordatum</name>
    <dbReference type="NCBI Taxonomy" id="2364126"/>
    <lineage>
        <taxon>Eukaryota</taxon>
        <taxon>Sar</taxon>
        <taxon>Alveolata</taxon>
        <taxon>Dinophyceae</taxon>
        <taxon>Prorocentrales</taxon>
        <taxon>Prorocentraceae</taxon>
        <taxon>Prorocentrum</taxon>
    </lineage>
</organism>
<sequence length="299" mass="32168">MATQPAPAASGAASARIPPVVAPLLQLLPGAAHAVAMVTVGHPFDTVKTRLQLQLHPGIVSCCRELVRSEGPRALYRGAAMPLASLVTKRPFEFVAFEWFNSRFNHLPGASYFGGFLAGILGALIGCPFSVVKIQLQASGRDVHANTRSAILAVWGSRGSTGFYHGLGAMVIQQVPYGTVYLGTYGKLREFLPKGYWSTAVAGGVASLTTWTLLMPLDTVKTRIQAAALQSESQRRLGWTGQLRHVVRELGPRGLWAGWSPAALRSLPTSAASMLAYEKVRSLVASEGRRDEHARRRVT</sequence>
<accession>A0ABN9PSD3</accession>
<comment type="caution">
    <text evidence="12">The sequence shown here is derived from an EMBL/GenBank/DDBJ whole genome shotgun (WGS) entry which is preliminary data.</text>
</comment>
<keyword evidence="13" id="KW-1185">Reference proteome</keyword>
<proteinExistence type="inferred from homology"/>
<dbReference type="SUPFAM" id="SSF103506">
    <property type="entry name" value="Mitochondrial carrier"/>
    <property type="match status" value="1"/>
</dbReference>
<name>A0ABN9PSD3_9DINO</name>
<evidence type="ECO:0000256" key="6">
    <source>
        <dbReference type="ARBA" id="ARBA00022989"/>
    </source>
</evidence>
<evidence type="ECO:0000256" key="5">
    <source>
        <dbReference type="ARBA" id="ARBA00022737"/>
    </source>
</evidence>
<dbReference type="Proteomes" id="UP001189429">
    <property type="component" value="Unassembled WGS sequence"/>
</dbReference>
<protein>
    <submittedName>
        <fullName evidence="12">Uncharacterized protein</fullName>
    </submittedName>
</protein>
<evidence type="ECO:0000256" key="11">
    <source>
        <dbReference type="SAM" id="Phobius"/>
    </source>
</evidence>
<reference evidence="12" key="1">
    <citation type="submission" date="2023-10" db="EMBL/GenBank/DDBJ databases">
        <authorList>
            <person name="Chen Y."/>
            <person name="Shah S."/>
            <person name="Dougan E. K."/>
            <person name="Thang M."/>
            <person name="Chan C."/>
        </authorList>
    </citation>
    <scope>NUCLEOTIDE SEQUENCE [LARGE SCALE GENOMIC DNA]</scope>
</reference>
<feature type="repeat" description="Solcar" evidence="9">
    <location>
        <begin position="21"/>
        <end position="103"/>
    </location>
</feature>
<keyword evidence="3 10" id="KW-0813">Transport</keyword>